<dbReference type="Proteomes" id="UP000700596">
    <property type="component" value="Unassembled WGS sequence"/>
</dbReference>
<dbReference type="AlphaFoldDB" id="A0A9P9D039"/>
<evidence type="ECO:0000313" key="3">
    <source>
        <dbReference type="Proteomes" id="UP000700596"/>
    </source>
</evidence>
<feature type="compositionally biased region" description="Polar residues" evidence="1">
    <location>
        <begin position="243"/>
        <end position="254"/>
    </location>
</feature>
<keyword evidence="3" id="KW-1185">Reference proteome</keyword>
<dbReference type="EMBL" id="JAGMWT010000026">
    <property type="protein sequence ID" value="KAH7110880.1"/>
    <property type="molecule type" value="Genomic_DNA"/>
</dbReference>
<name>A0A9P9D039_9PLEO</name>
<protein>
    <submittedName>
        <fullName evidence="2">Uncharacterized protein</fullName>
    </submittedName>
</protein>
<organism evidence="2 3">
    <name type="scientific">Dendryphion nanum</name>
    <dbReference type="NCBI Taxonomy" id="256645"/>
    <lineage>
        <taxon>Eukaryota</taxon>
        <taxon>Fungi</taxon>
        <taxon>Dikarya</taxon>
        <taxon>Ascomycota</taxon>
        <taxon>Pezizomycotina</taxon>
        <taxon>Dothideomycetes</taxon>
        <taxon>Pleosporomycetidae</taxon>
        <taxon>Pleosporales</taxon>
        <taxon>Torulaceae</taxon>
        <taxon>Dendryphion</taxon>
    </lineage>
</organism>
<evidence type="ECO:0000313" key="2">
    <source>
        <dbReference type="EMBL" id="KAH7110880.1"/>
    </source>
</evidence>
<reference evidence="2" key="1">
    <citation type="journal article" date="2021" name="Nat. Commun.">
        <title>Genetic determinants of endophytism in the Arabidopsis root mycobiome.</title>
        <authorList>
            <person name="Mesny F."/>
            <person name="Miyauchi S."/>
            <person name="Thiergart T."/>
            <person name="Pickel B."/>
            <person name="Atanasova L."/>
            <person name="Karlsson M."/>
            <person name="Huettel B."/>
            <person name="Barry K.W."/>
            <person name="Haridas S."/>
            <person name="Chen C."/>
            <person name="Bauer D."/>
            <person name="Andreopoulos W."/>
            <person name="Pangilinan J."/>
            <person name="LaButti K."/>
            <person name="Riley R."/>
            <person name="Lipzen A."/>
            <person name="Clum A."/>
            <person name="Drula E."/>
            <person name="Henrissat B."/>
            <person name="Kohler A."/>
            <person name="Grigoriev I.V."/>
            <person name="Martin F.M."/>
            <person name="Hacquard S."/>
        </authorList>
    </citation>
    <scope>NUCLEOTIDE SEQUENCE</scope>
    <source>
        <strain evidence="2">MPI-CAGE-CH-0243</strain>
    </source>
</reference>
<comment type="caution">
    <text evidence="2">The sequence shown here is derived from an EMBL/GenBank/DDBJ whole genome shotgun (WGS) entry which is preliminary data.</text>
</comment>
<accession>A0A9P9D039</accession>
<feature type="compositionally biased region" description="Acidic residues" evidence="1">
    <location>
        <begin position="219"/>
        <end position="239"/>
    </location>
</feature>
<sequence>MTHQLLEAVIPRGKRKFKYRPSPGCLGKEIGRLDRASRCWAAKGSVREEFYTYNQKEILTHLGDWYGSDDWLTLSIYMIGTSDKTASPIVLFISENSEERKEARRIIKESGMLEKYPGYKTAHASKDPGCEKLEELGSSHFESDVSSDRVPAMRVLRDRRNTLLSIGMPIYISHGSTLHAATSNAIVIQGQMFYLAPCHTFFPKLQKQNPNIPVFGSDFEIDSDDDVDETGDEVEESEDEVSRTSIPEQASSSFGGDAYNSIDDMSKVSDRTYPISPSSRHTDAYTEFTPASSRLSEDSIISGKTEQTR</sequence>
<feature type="region of interest" description="Disordered" evidence="1">
    <location>
        <begin position="213"/>
        <end position="309"/>
    </location>
</feature>
<gene>
    <name evidence="2" type="ORF">B0J11DRAFT_586082</name>
</gene>
<dbReference type="OrthoDB" id="409136at2759"/>
<evidence type="ECO:0000256" key="1">
    <source>
        <dbReference type="SAM" id="MobiDB-lite"/>
    </source>
</evidence>
<proteinExistence type="predicted"/>